<evidence type="ECO:0000256" key="9">
    <source>
        <dbReference type="PIRNR" id="PIRNR006250"/>
    </source>
</evidence>
<evidence type="ECO:0000259" key="11">
    <source>
        <dbReference type="Pfam" id="PF02749"/>
    </source>
</evidence>
<evidence type="ECO:0000313" key="13">
    <source>
        <dbReference type="Proteomes" id="UP001597163"/>
    </source>
</evidence>
<dbReference type="InterPro" id="IPR022412">
    <property type="entry name" value="Quinolinate_PRibosylTrfase_N"/>
</dbReference>
<dbReference type="InterPro" id="IPR013785">
    <property type="entry name" value="Aldolase_TIM"/>
</dbReference>
<dbReference type="RefSeq" id="WP_311941860.1">
    <property type="nucleotide sequence ID" value="NZ_JAVSCK010000004.1"/>
</dbReference>
<dbReference type="Pfam" id="PF01729">
    <property type="entry name" value="QRPTase_C"/>
    <property type="match status" value="1"/>
</dbReference>
<comment type="pathway">
    <text evidence="2">Cofactor biosynthesis; NAD(+) biosynthesis; nicotinate D-ribonucleotide from quinolinate: step 1/1.</text>
</comment>
<proteinExistence type="inferred from homology"/>
<feature type="domain" description="Quinolinate phosphoribosyl transferase N-terminal" evidence="11">
    <location>
        <begin position="28"/>
        <end position="112"/>
    </location>
</feature>
<comment type="similarity">
    <text evidence="3 9">Belongs to the NadC/ModD family.</text>
</comment>
<evidence type="ECO:0000256" key="2">
    <source>
        <dbReference type="ARBA" id="ARBA00004893"/>
    </source>
</evidence>
<evidence type="ECO:0000256" key="4">
    <source>
        <dbReference type="ARBA" id="ARBA00011944"/>
    </source>
</evidence>
<dbReference type="EC" id="2.4.2.19" evidence="4"/>
<reference evidence="13" key="1">
    <citation type="journal article" date="2019" name="Int. J. Syst. Evol. Microbiol.">
        <title>The Global Catalogue of Microorganisms (GCM) 10K type strain sequencing project: providing services to taxonomists for standard genome sequencing and annotation.</title>
        <authorList>
            <consortium name="The Broad Institute Genomics Platform"/>
            <consortium name="The Broad Institute Genome Sequencing Center for Infectious Disease"/>
            <person name="Wu L."/>
            <person name="Ma J."/>
        </authorList>
    </citation>
    <scope>NUCLEOTIDE SEQUENCE [LARGE SCALE GENOMIC DNA]</scope>
    <source>
        <strain evidence="13">CCUG 63246</strain>
    </source>
</reference>
<name>A0ABW3RDS3_9FLAO</name>
<keyword evidence="7 9" id="KW-0808">Transferase</keyword>
<evidence type="ECO:0000259" key="10">
    <source>
        <dbReference type="Pfam" id="PF01729"/>
    </source>
</evidence>
<keyword evidence="5" id="KW-0662">Pyridine nucleotide biosynthesis</keyword>
<evidence type="ECO:0000256" key="8">
    <source>
        <dbReference type="ARBA" id="ARBA00033102"/>
    </source>
</evidence>
<dbReference type="Gene3D" id="3.20.20.70">
    <property type="entry name" value="Aldolase class I"/>
    <property type="match status" value="1"/>
</dbReference>
<dbReference type="InterPro" id="IPR004393">
    <property type="entry name" value="NadC"/>
</dbReference>
<keyword evidence="13" id="KW-1185">Reference proteome</keyword>
<organism evidence="12 13">
    <name type="scientific">Hwangdonia seohaensis</name>
    <dbReference type="NCBI Taxonomy" id="1240727"/>
    <lineage>
        <taxon>Bacteria</taxon>
        <taxon>Pseudomonadati</taxon>
        <taxon>Bacteroidota</taxon>
        <taxon>Flavobacteriia</taxon>
        <taxon>Flavobacteriales</taxon>
        <taxon>Flavobacteriaceae</taxon>
        <taxon>Hwangdonia</taxon>
    </lineage>
</organism>
<dbReference type="Gene3D" id="3.90.1170.20">
    <property type="entry name" value="Quinolinate phosphoribosyl transferase, N-terminal domain"/>
    <property type="match status" value="1"/>
</dbReference>
<comment type="function">
    <text evidence="1">Involved in the catabolism of quinolinic acid (QA).</text>
</comment>
<evidence type="ECO:0000256" key="7">
    <source>
        <dbReference type="ARBA" id="ARBA00022679"/>
    </source>
</evidence>
<evidence type="ECO:0000256" key="6">
    <source>
        <dbReference type="ARBA" id="ARBA00022676"/>
    </source>
</evidence>
<dbReference type="EMBL" id="JBHTLJ010000004">
    <property type="protein sequence ID" value="MFD1163290.1"/>
    <property type="molecule type" value="Genomic_DNA"/>
</dbReference>
<dbReference type="PANTHER" id="PTHR32179:SF3">
    <property type="entry name" value="NICOTINATE-NUCLEOTIDE PYROPHOSPHORYLASE [CARBOXYLATING]"/>
    <property type="match status" value="1"/>
</dbReference>
<dbReference type="InterPro" id="IPR036068">
    <property type="entry name" value="Nicotinate_pribotase-like_C"/>
</dbReference>
<dbReference type="InterPro" id="IPR002638">
    <property type="entry name" value="Quinolinate_PRibosylTrfase_C"/>
</dbReference>
<keyword evidence="6 9" id="KW-0328">Glycosyltransferase</keyword>
<dbReference type="PIRSF" id="PIRSF006250">
    <property type="entry name" value="NadC_ModD"/>
    <property type="match status" value="1"/>
</dbReference>
<dbReference type="SUPFAM" id="SSF54675">
    <property type="entry name" value="Nicotinate/Quinolinate PRTase N-terminal domain-like"/>
    <property type="match status" value="1"/>
</dbReference>
<dbReference type="SUPFAM" id="SSF51690">
    <property type="entry name" value="Nicotinate/Quinolinate PRTase C-terminal domain-like"/>
    <property type="match status" value="1"/>
</dbReference>
<evidence type="ECO:0000256" key="5">
    <source>
        <dbReference type="ARBA" id="ARBA00022642"/>
    </source>
</evidence>
<accession>A0ABW3RDS3</accession>
<dbReference type="InterPro" id="IPR027277">
    <property type="entry name" value="NadC/ModD"/>
</dbReference>
<feature type="domain" description="Quinolinate phosphoribosyl transferase C-terminal" evidence="10">
    <location>
        <begin position="114"/>
        <end position="283"/>
    </location>
</feature>
<gene>
    <name evidence="12" type="primary">nadC</name>
    <name evidence="12" type="ORF">ACFQ2E_12720</name>
</gene>
<evidence type="ECO:0000256" key="3">
    <source>
        <dbReference type="ARBA" id="ARBA00009400"/>
    </source>
</evidence>
<dbReference type="Proteomes" id="UP001597163">
    <property type="component" value="Unassembled WGS sequence"/>
</dbReference>
<comment type="caution">
    <text evidence="12">The sequence shown here is derived from an EMBL/GenBank/DDBJ whole genome shotgun (WGS) entry which is preliminary data.</text>
</comment>
<evidence type="ECO:0000256" key="1">
    <source>
        <dbReference type="ARBA" id="ARBA00003237"/>
    </source>
</evidence>
<dbReference type="Pfam" id="PF02749">
    <property type="entry name" value="QRPTase_N"/>
    <property type="match status" value="1"/>
</dbReference>
<sequence>MITQEQFDYELKHIISNAIREDVGDGDHSSLACIPENAKGKAKLLVKDKGVIGGVNFAKKVFAYVDKNLKIDVRIEDGSEVTFGDIVMFVEGSSQSILKAERTVLNAMQRMSAIATKTKVFVDLLKGTNTKILDTRKTTPGIRVLEKWAVKLGGGENHRFALYDMIMLKDNHIDFAGGITKAIEMTKEYLNETGKNLDIMVEARNLFEVEEILKNDGIYRILLDNFDYEDTRKAVKIIGNKCLTESSGNINEATVRHYAECGVNYISCGALTHSVHNMDLSLKAVN</sequence>
<dbReference type="GO" id="GO:0004514">
    <property type="term" value="F:nicotinate-nucleotide diphosphorylase (carboxylating) activity"/>
    <property type="evidence" value="ECO:0007669"/>
    <property type="project" value="UniProtKB-EC"/>
</dbReference>
<protein>
    <recommendedName>
        <fullName evidence="4">nicotinate-nucleotide diphosphorylase (carboxylating)</fullName>
        <ecNumber evidence="4">2.4.2.19</ecNumber>
    </recommendedName>
    <alternativeName>
        <fullName evidence="8">Quinolinate phosphoribosyltransferase [decarboxylating]</fullName>
    </alternativeName>
</protein>
<dbReference type="InterPro" id="IPR037128">
    <property type="entry name" value="Quinolinate_PRibosylTase_N_sf"/>
</dbReference>
<dbReference type="NCBIfam" id="TIGR00078">
    <property type="entry name" value="nadC"/>
    <property type="match status" value="1"/>
</dbReference>
<dbReference type="CDD" id="cd01572">
    <property type="entry name" value="QPRTase"/>
    <property type="match status" value="1"/>
</dbReference>
<evidence type="ECO:0000313" key="12">
    <source>
        <dbReference type="EMBL" id="MFD1163290.1"/>
    </source>
</evidence>
<dbReference type="PANTHER" id="PTHR32179">
    <property type="entry name" value="NICOTINATE-NUCLEOTIDE PYROPHOSPHORYLASE [CARBOXYLATING]"/>
    <property type="match status" value="1"/>
</dbReference>